<name>A0ABR6WR60_9FIRM</name>
<feature type="modified residue" description="4-aspartylphosphate" evidence="6">
    <location>
        <position position="55"/>
    </location>
</feature>
<keyword evidence="2" id="KW-0145">Chemotaxis</keyword>
<dbReference type="InterPro" id="IPR050595">
    <property type="entry name" value="Bact_response_regulator"/>
</dbReference>
<comment type="caution">
    <text evidence="8">The sequence shown here is derived from an EMBL/GenBank/DDBJ whole genome shotgun (WGS) entry which is preliminary data.</text>
</comment>
<dbReference type="SMART" id="SM00448">
    <property type="entry name" value="REC"/>
    <property type="match status" value="1"/>
</dbReference>
<dbReference type="RefSeq" id="WP_148604372.1">
    <property type="nucleotide sequence ID" value="NZ_RXYB01000013.1"/>
</dbReference>
<evidence type="ECO:0000313" key="8">
    <source>
        <dbReference type="EMBL" id="MBC3798655.1"/>
    </source>
</evidence>
<dbReference type="InterPro" id="IPR028976">
    <property type="entry name" value="CheC-like_sf"/>
</dbReference>
<dbReference type="PROSITE" id="PS50110">
    <property type="entry name" value="RESPONSE_REGULATORY"/>
    <property type="match status" value="1"/>
</dbReference>
<dbReference type="SUPFAM" id="SSF103039">
    <property type="entry name" value="CheC-like"/>
    <property type="match status" value="1"/>
</dbReference>
<proteinExistence type="predicted"/>
<feature type="domain" description="Response regulatory" evidence="7">
    <location>
        <begin position="5"/>
        <end position="120"/>
    </location>
</feature>
<evidence type="ECO:0000256" key="3">
    <source>
        <dbReference type="ARBA" id="ARBA00022553"/>
    </source>
</evidence>
<dbReference type="Pfam" id="PF13690">
    <property type="entry name" value="CheX"/>
    <property type="match status" value="1"/>
</dbReference>
<dbReference type="SUPFAM" id="SSF52172">
    <property type="entry name" value="CheY-like"/>
    <property type="match status" value="1"/>
</dbReference>
<sequence length="288" mass="31781">MKNLRVMIVDDSTFSIAVLKKMLEKDGLEVVATALNMKDAIEKAKAIKPDLITMDMTLPDGNGIECSRELLKHVKETKIIAISSMMDEEIIEKAKNAGIKAYLQKPVDADGLKAAIEKLFAGEELYQILQDNYEEAFKESVFTFLKSELGGEVELENYQLKYKGVRKSSGISVAVGMIGRHKGRLIIDMSSNTALNMVKKIVQDENQTLEEAIQFLSEFTNVIAGNACSLLNGLNRSFGLRVSPPTVIVGEDITISIGDMDSKSFMIKTDLGEAFMNIGVQKGDESWI</sequence>
<evidence type="ECO:0000256" key="4">
    <source>
        <dbReference type="ARBA" id="ARBA00023012"/>
    </source>
</evidence>
<dbReference type="PANTHER" id="PTHR44591">
    <property type="entry name" value="STRESS RESPONSE REGULATOR PROTEIN 1"/>
    <property type="match status" value="1"/>
</dbReference>
<evidence type="ECO:0000256" key="2">
    <source>
        <dbReference type="ARBA" id="ARBA00022500"/>
    </source>
</evidence>
<dbReference type="Gene3D" id="3.40.50.2300">
    <property type="match status" value="1"/>
</dbReference>
<keyword evidence="3 6" id="KW-0597">Phosphoprotein</keyword>
<evidence type="ECO:0000259" key="7">
    <source>
        <dbReference type="PROSITE" id="PS50110"/>
    </source>
</evidence>
<dbReference type="InterPro" id="IPR001789">
    <property type="entry name" value="Sig_transdc_resp-reg_receiver"/>
</dbReference>
<protein>
    <recommendedName>
        <fullName evidence="1">Stage 0 sporulation protein A homolog</fullName>
    </recommendedName>
</protein>
<keyword evidence="4" id="KW-0902">Two-component regulatory system</keyword>
<gene>
    <name evidence="8" type="ORF">GH807_16705</name>
</gene>
<dbReference type="InterPro" id="IPR028051">
    <property type="entry name" value="CheX-like_dom"/>
</dbReference>
<evidence type="ECO:0000256" key="6">
    <source>
        <dbReference type="PROSITE-ProRule" id="PRU00169"/>
    </source>
</evidence>
<dbReference type="PANTHER" id="PTHR44591:SF14">
    <property type="entry name" value="PROTEIN PILG"/>
    <property type="match status" value="1"/>
</dbReference>
<comment type="function">
    <text evidence="5">May play the central regulatory role in sporulation. It may be an element of the effector pathway responsible for the activation of sporulation genes in response to nutritional stress. Spo0A may act in concert with spo0H (a sigma factor) to control the expression of some genes that are critical to the sporulation process.</text>
</comment>
<dbReference type="CDD" id="cd17906">
    <property type="entry name" value="CheX"/>
    <property type="match status" value="1"/>
</dbReference>
<evidence type="ECO:0000313" key="9">
    <source>
        <dbReference type="Proteomes" id="UP000653358"/>
    </source>
</evidence>
<dbReference type="EMBL" id="WJBB01000048">
    <property type="protein sequence ID" value="MBC3798655.1"/>
    <property type="molecule type" value="Genomic_DNA"/>
</dbReference>
<keyword evidence="9" id="KW-1185">Reference proteome</keyword>
<dbReference type="Pfam" id="PF00072">
    <property type="entry name" value="Response_reg"/>
    <property type="match status" value="1"/>
</dbReference>
<reference evidence="8 9" key="1">
    <citation type="journal article" date="2020" name="mSystems">
        <title>Defining Genomic and Predicted Metabolic Features of the Acetobacterium Genus.</title>
        <authorList>
            <person name="Ross D.E."/>
            <person name="Marshall C.W."/>
            <person name="Gulliver D."/>
            <person name="May H.D."/>
            <person name="Norman R.S."/>
        </authorList>
    </citation>
    <scope>NUCLEOTIDE SEQUENCE [LARGE SCALE GENOMIC DNA]</scope>
    <source>
        <strain evidence="8 9">DSM 9173</strain>
    </source>
</reference>
<dbReference type="InterPro" id="IPR011006">
    <property type="entry name" value="CheY-like_superfamily"/>
</dbReference>
<evidence type="ECO:0000256" key="1">
    <source>
        <dbReference type="ARBA" id="ARBA00018672"/>
    </source>
</evidence>
<dbReference type="Proteomes" id="UP000653358">
    <property type="component" value="Unassembled WGS sequence"/>
</dbReference>
<dbReference type="Gene3D" id="3.40.1550.10">
    <property type="entry name" value="CheC-like"/>
    <property type="match status" value="1"/>
</dbReference>
<evidence type="ECO:0000256" key="5">
    <source>
        <dbReference type="ARBA" id="ARBA00024867"/>
    </source>
</evidence>
<accession>A0ABR6WR60</accession>
<organism evidence="8 9">
    <name type="scientific">Acetobacterium tundrae</name>
    <dbReference type="NCBI Taxonomy" id="132932"/>
    <lineage>
        <taxon>Bacteria</taxon>
        <taxon>Bacillati</taxon>
        <taxon>Bacillota</taxon>
        <taxon>Clostridia</taxon>
        <taxon>Eubacteriales</taxon>
        <taxon>Eubacteriaceae</taxon>
        <taxon>Acetobacterium</taxon>
    </lineage>
</organism>